<reference evidence="2" key="1">
    <citation type="submission" date="2023-07" db="EMBL/GenBank/DDBJ databases">
        <title>30 novel species of actinomycetes from the DSMZ collection.</title>
        <authorList>
            <person name="Nouioui I."/>
        </authorList>
    </citation>
    <scope>NUCLEOTIDE SEQUENCE [LARGE SCALE GENOMIC DNA]</scope>
    <source>
        <strain evidence="2">DSM 41886</strain>
    </source>
</reference>
<evidence type="ECO:0000313" key="2">
    <source>
        <dbReference type="Proteomes" id="UP001183615"/>
    </source>
</evidence>
<comment type="caution">
    <text evidence="1">The sequence shown here is derived from an EMBL/GenBank/DDBJ whole genome shotgun (WGS) entry which is preliminary data.</text>
</comment>
<proteinExistence type="predicted"/>
<dbReference type="Proteomes" id="UP001183615">
    <property type="component" value="Unassembled WGS sequence"/>
</dbReference>
<protein>
    <submittedName>
        <fullName evidence="1">Uncharacterized protein</fullName>
    </submittedName>
</protein>
<keyword evidence="2" id="KW-1185">Reference proteome</keyword>
<dbReference type="RefSeq" id="WP_311619976.1">
    <property type="nucleotide sequence ID" value="NZ_JAVREV010000015.1"/>
</dbReference>
<evidence type="ECO:0000313" key="1">
    <source>
        <dbReference type="EMBL" id="MDT0445803.1"/>
    </source>
</evidence>
<sequence>MVRDLYGVREVPGPQDPVPLTEEEERRCRAAFLVHIGEQVARQGWATFPAYTPAERARLLAIGRELGERWGRTVRVTAVDMCSMRFTLTDGIEPDDGR</sequence>
<organism evidence="1 2">
    <name type="scientific">Streptomyces johnsoniae</name>
    <dbReference type="NCBI Taxonomy" id="3075532"/>
    <lineage>
        <taxon>Bacteria</taxon>
        <taxon>Bacillati</taxon>
        <taxon>Actinomycetota</taxon>
        <taxon>Actinomycetes</taxon>
        <taxon>Kitasatosporales</taxon>
        <taxon>Streptomycetaceae</taxon>
        <taxon>Streptomyces</taxon>
    </lineage>
</organism>
<name>A0ABU2SAI2_9ACTN</name>
<gene>
    <name evidence="1" type="ORF">RM779_24865</name>
</gene>
<dbReference type="EMBL" id="JAVREV010000015">
    <property type="protein sequence ID" value="MDT0445803.1"/>
    <property type="molecule type" value="Genomic_DNA"/>
</dbReference>
<accession>A0ABU2SAI2</accession>